<protein>
    <recommendedName>
        <fullName evidence="8">Solute carrier organic anion transporter family member</fullName>
    </recommendedName>
</protein>
<name>T1ER69_HELRO</name>
<reference evidence="10 12" key="2">
    <citation type="journal article" date="2013" name="Nature">
        <title>Insights into bilaterian evolution from three spiralian genomes.</title>
        <authorList>
            <person name="Simakov O."/>
            <person name="Marletaz F."/>
            <person name="Cho S.J."/>
            <person name="Edsinger-Gonzales E."/>
            <person name="Havlak P."/>
            <person name="Hellsten U."/>
            <person name="Kuo D.H."/>
            <person name="Larsson T."/>
            <person name="Lv J."/>
            <person name="Arendt D."/>
            <person name="Savage R."/>
            <person name="Osoegawa K."/>
            <person name="de Jong P."/>
            <person name="Grimwood J."/>
            <person name="Chapman J.A."/>
            <person name="Shapiro H."/>
            <person name="Aerts A."/>
            <person name="Otillar R.P."/>
            <person name="Terry A.Y."/>
            <person name="Boore J.L."/>
            <person name="Grigoriev I.V."/>
            <person name="Lindberg D.R."/>
            <person name="Seaver E.C."/>
            <person name="Weisblat D.A."/>
            <person name="Putnam N.H."/>
            <person name="Rokhsar D.S."/>
        </authorList>
    </citation>
    <scope>NUCLEOTIDE SEQUENCE</scope>
</reference>
<dbReference type="Gene3D" id="1.20.1250.20">
    <property type="entry name" value="MFS general substrate transporter like domains"/>
    <property type="match status" value="1"/>
</dbReference>
<keyword evidence="8" id="KW-0406">Ion transport</keyword>
<evidence type="ECO:0000259" key="9">
    <source>
        <dbReference type="PROSITE" id="PS51465"/>
    </source>
</evidence>
<dbReference type="GeneID" id="20199069"/>
<dbReference type="PANTHER" id="PTHR11388">
    <property type="entry name" value="ORGANIC ANION TRANSPORTER"/>
    <property type="match status" value="1"/>
</dbReference>
<keyword evidence="8" id="KW-0813">Transport</keyword>
<dbReference type="InterPro" id="IPR002350">
    <property type="entry name" value="Kazal_dom"/>
</dbReference>
<evidence type="ECO:0000256" key="3">
    <source>
        <dbReference type="ARBA" id="ARBA00022475"/>
    </source>
</evidence>
<dbReference type="GO" id="GO:0006811">
    <property type="term" value="P:monoatomic ion transport"/>
    <property type="evidence" value="ECO:0007669"/>
    <property type="project" value="UniProtKB-KW"/>
</dbReference>
<evidence type="ECO:0000256" key="8">
    <source>
        <dbReference type="RuleBase" id="RU362056"/>
    </source>
</evidence>
<keyword evidence="4 8" id="KW-0812">Transmembrane</keyword>
<feature type="transmembrane region" description="Helical" evidence="8">
    <location>
        <begin position="100"/>
        <end position="122"/>
    </location>
</feature>
<dbReference type="EnsemblMetazoa" id="HelroT161175">
    <property type="protein sequence ID" value="HelroP161175"/>
    <property type="gene ID" value="HelroG161175"/>
</dbReference>
<dbReference type="InterPro" id="IPR036259">
    <property type="entry name" value="MFS_trans_sf"/>
</dbReference>
<feature type="transmembrane region" description="Helical" evidence="8">
    <location>
        <begin position="71"/>
        <end position="93"/>
    </location>
</feature>
<dbReference type="OrthoDB" id="5062115at2759"/>
<dbReference type="eggNOG" id="KOG3626">
    <property type="taxonomic scope" value="Eukaryota"/>
</dbReference>
<dbReference type="RefSeq" id="XP_009019373.1">
    <property type="nucleotide sequence ID" value="XM_009021125.1"/>
</dbReference>
<dbReference type="PANTHER" id="PTHR11388:SF142">
    <property type="entry name" value="SOLUTE CARRIER ORGANIC ANION TRANSPORTER FAMILY MEMBER 5A1"/>
    <property type="match status" value="1"/>
</dbReference>
<dbReference type="Proteomes" id="UP000015101">
    <property type="component" value="Unassembled WGS sequence"/>
</dbReference>
<reference evidence="12" key="1">
    <citation type="submission" date="2012-12" db="EMBL/GenBank/DDBJ databases">
        <authorList>
            <person name="Hellsten U."/>
            <person name="Grimwood J."/>
            <person name="Chapman J.A."/>
            <person name="Shapiro H."/>
            <person name="Aerts A."/>
            <person name="Otillar R.P."/>
            <person name="Terry A.Y."/>
            <person name="Boore J.L."/>
            <person name="Simakov O."/>
            <person name="Marletaz F."/>
            <person name="Cho S.-J."/>
            <person name="Edsinger-Gonzales E."/>
            <person name="Havlak P."/>
            <person name="Kuo D.-H."/>
            <person name="Larsson T."/>
            <person name="Lv J."/>
            <person name="Arendt D."/>
            <person name="Savage R."/>
            <person name="Osoegawa K."/>
            <person name="de Jong P."/>
            <person name="Lindberg D.R."/>
            <person name="Seaver E.C."/>
            <person name="Weisblat D.A."/>
            <person name="Putnam N.H."/>
            <person name="Grigoriev I.V."/>
            <person name="Rokhsar D.S."/>
        </authorList>
    </citation>
    <scope>NUCLEOTIDE SEQUENCE</scope>
</reference>
<gene>
    <name evidence="11" type="primary">20199069</name>
    <name evidence="10" type="ORF">HELRODRAFT_161175</name>
</gene>
<dbReference type="PROSITE" id="PS51465">
    <property type="entry name" value="KAZAL_2"/>
    <property type="match status" value="1"/>
</dbReference>
<feature type="transmembrane region" description="Helical" evidence="8">
    <location>
        <begin position="371"/>
        <end position="400"/>
    </location>
</feature>
<feature type="transmembrane region" description="Helical" evidence="8">
    <location>
        <begin position="561"/>
        <end position="583"/>
    </location>
</feature>
<feature type="domain" description="Kazal-like" evidence="9">
    <location>
        <begin position="450"/>
        <end position="504"/>
    </location>
</feature>
<proteinExistence type="inferred from homology"/>
<dbReference type="InterPro" id="IPR036058">
    <property type="entry name" value="Kazal_dom_sf"/>
</dbReference>
<dbReference type="GO" id="GO:0043252">
    <property type="term" value="P:sodium-independent organic anion transport"/>
    <property type="evidence" value="ECO:0000318"/>
    <property type="project" value="GO_Central"/>
</dbReference>
<dbReference type="InParanoid" id="T1ER69"/>
<dbReference type="GO" id="GO:0016323">
    <property type="term" value="C:basolateral plasma membrane"/>
    <property type="evidence" value="ECO:0000318"/>
    <property type="project" value="GO_Central"/>
</dbReference>
<evidence type="ECO:0000256" key="7">
    <source>
        <dbReference type="ARBA" id="ARBA00023157"/>
    </source>
</evidence>
<dbReference type="InterPro" id="IPR004156">
    <property type="entry name" value="OATP"/>
</dbReference>
<evidence type="ECO:0000256" key="5">
    <source>
        <dbReference type="ARBA" id="ARBA00022989"/>
    </source>
</evidence>
<dbReference type="GO" id="GO:0015347">
    <property type="term" value="F:sodium-independent organic anion transmembrane transporter activity"/>
    <property type="evidence" value="ECO:0000318"/>
    <property type="project" value="GO_Central"/>
</dbReference>
<dbReference type="KEGG" id="hro:HELRODRAFT_161175"/>
<dbReference type="CDD" id="cd17336">
    <property type="entry name" value="MFS_SLCO_OATP"/>
    <property type="match status" value="1"/>
</dbReference>
<feature type="transmembrane region" description="Helical" evidence="8">
    <location>
        <begin position="338"/>
        <end position="359"/>
    </location>
</feature>
<evidence type="ECO:0000313" key="10">
    <source>
        <dbReference type="EMBL" id="ESO01965.1"/>
    </source>
</evidence>
<feature type="transmembrane region" description="Helical" evidence="8">
    <location>
        <begin position="412"/>
        <end position="432"/>
    </location>
</feature>
<comment type="similarity">
    <text evidence="2 8">Belongs to the organo anion transporter (TC 2.A.60) family.</text>
</comment>
<organism evidence="11 12">
    <name type="scientific">Helobdella robusta</name>
    <name type="common">Californian leech</name>
    <dbReference type="NCBI Taxonomy" id="6412"/>
    <lineage>
        <taxon>Eukaryota</taxon>
        <taxon>Metazoa</taxon>
        <taxon>Spiralia</taxon>
        <taxon>Lophotrochozoa</taxon>
        <taxon>Annelida</taxon>
        <taxon>Clitellata</taxon>
        <taxon>Hirudinea</taxon>
        <taxon>Rhynchobdellida</taxon>
        <taxon>Glossiphoniidae</taxon>
        <taxon>Helobdella</taxon>
    </lineage>
</organism>
<dbReference type="EMBL" id="KB096742">
    <property type="protein sequence ID" value="ESO01965.1"/>
    <property type="molecule type" value="Genomic_DNA"/>
</dbReference>
<dbReference type="Pfam" id="PF03137">
    <property type="entry name" value="OATP"/>
    <property type="match status" value="1"/>
</dbReference>
<dbReference type="AlphaFoldDB" id="T1ER69"/>
<sequence>MDCNKNEDSTPQSLSVGERIVQLFNGLRKNIWTFIVLYFIFSFSHGVQGTYTSTILATLENNFNLPSSLSSIIIIVATLGYMSSAITVSFILTSKHHVRLFAVCMLVTGFCGLLYMLTHFIFKDSSNINEIAATTDLEKPDRNYVSAVCNASRNINESSESLCTGSNNNKRDIGPNYVALGMFVISEVFHGAAGACLWTVGLSFLDDNMPSNVAPKLIGIMYSVRFLSPVISSALGSVFLSLHTSLTKTSLTPSHPKWIGAWWLGFVICFLINTIISLPTFFLPQTFENSKKLEHHTKGSEQNLDDKFSSAKTASKVYHGKNLENFGLALGRLLRNPIYMLTTLGICFDCFIIPFYNYLPKYVEVHFKLTAWMASIIAVMVPSIAGGIFSSVGGFVIGKFKPSPDFRVTKNMAFSCVISFGSVLVLTAILFLQCPNVNSPSGYSEMTKSVSLTQTCNMNCSCLSDSFDPVCGDDNMWYASPCHAGCSSYATNGSMMYSDCSCINSVQQTAGRGYCDNSCFPILILYTIGWICFCSFSNLINVPLTNVTLKSVDEEDKSLALGLQLIIICVSVFPFTLIFGHMIDWTCILWKTTSCSDAVGSCLAYDHSKFRFIMHGSVVCVRIIACVFYILSFIFARRKLSRLQLEELKNLDIMNITPHTEK</sequence>
<dbReference type="OMA" id="QFQIPAW"/>
<feature type="transmembrane region" description="Helical" evidence="8">
    <location>
        <begin position="612"/>
        <end position="636"/>
    </location>
</feature>
<keyword evidence="12" id="KW-1185">Reference proteome</keyword>
<evidence type="ECO:0000256" key="6">
    <source>
        <dbReference type="ARBA" id="ARBA00023136"/>
    </source>
</evidence>
<keyword evidence="7" id="KW-1015">Disulfide bond</keyword>
<feature type="transmembrane region" description="Helical" evidence="8">
    <location>
        <begin position="31"/>
        <end position="51"/>
    </location>
</feature>
<evidence type="ECO:0000313" key="11">
    <source>
        <dbReference type="EnsemblMetazoa" id="HelroP161175"/>
    </source>
</evidence>
<dbReference type="SUPFAM" id="SSF100895">
    <property type="entry name" value="Kazal-type serine protease inhibitors"/>
    <property type="match status" value="1"/>
</dbReference>
<dbReference type="EMBL" id="AMQM01000762">
    <property type="status" value="NOT_ANNOTATED_CDS"/>
    <property type="molecule type" value="Genomic_DNA"/>
</dbReference>
<reference evidence="11" key="3">
    <citation type="submission" date="2015-06" db="UniProtKB">
        <authorList>
            <consortium name="EnsemblMetazoa"/>
        </authorList>
    </citation>
    <scope>IDENTIFICATION</scope>
</reference>
<dbReference type="NCBIfam" id="TIGR00805">
    <property type="entry name" value="oat"/>
    <property type="match status" value="1"/>
</dbReference>
<dbReference type="Pfam" id="PF07648">
    <property type="entry name" value="Kazal_2"/>
    <property type="match status" value="1"/>
</dbReference>
<evidence type="ECO:0000256" key="2">
    <source>
        <dbReference type="ARBA" id="ARBA00009657"/>
    </source>
</evidence>
<evidence type="ECO:0000256" key="1">
    <source>
        <dbReference type="ARBA" id="ARBA00004651"/>
    </source>
</evidence>
<accession>T1ER69</accession>
<feature type="transmembrane region" description="Helical" evidence="8">
    <location>
        <begin position="217"/>
        <end position="240"/>
    </location>
</feature>
<comment type="subcellular location">
    <subcellularLocation>
        <location evidence="1 8">Cell membrane</location>
        <topology evidence="1 8">Multi-pass membrane protein</topology>
    </subcellularLocation>
</comment>
<feature type="transmembrane region" description="Helical" evidence="8">
    <location>
        <begin position="177"/>
        <end position="205"/>
    </location>
</feature>
<keyword evidence="6 8" id="KW-0472">Membrane</keyword>
<dbReference type="HOGENOM" id="CLU_008954_1_2_1"/>
<dbReference type="SUPFAM" id="SSF103473">
    <property type="entry name" value="MFS general substrate transporter"/>
    <property type="match status" value="1"/>
</dbReference>
<feature type="transmembrane region" description="Helical" evidence="8">
    <location>
        <begin position="260"/>
        <end position="283"/>
    </location>
</feature>
<dbReference type="CTD" id="20199069"/>
<keyword evidence="5 8" id="KW-1133">Transmembrane helix</keyword>
<feature type="transmembrane region" description="Helical" evidence="8">
    <location>
        <begin position="520"/>
        <end position="540"/>
    </location>
</feature>
<evidence type="ECO:0000256" key="4">
    <source>
        <dbReference type="ARBA" id="ARBA00022692"/>
    </source>
</evidence>
<keyword evidence="3" id="KW-1003">Cell membrane</keyword>
<evidence type="ECO:0000313" key="12">
    <source>
        <dbReference type="Proteomes" id="UP000015101"/>
    </source>
</evidence>